<dbReference type="InterPro" id="IPR050309">
    <property type="entry name" value="Type-B_Carboxylest/Lipase"/>
</dbReference>
<gene>
    <name evidence="5" type="ORF">SAMN05421819_1656</name>
</gene>
<protein>
    <recommendedName>
        <fullName evidence="3">Carboxylic ester hydrolase</fullName>
        <ecNumber evidence="3">3.1.1.-</ecNumber>
    </recommendedName>
</protein>
<name>A0A1H5WN44_9BACT</name>
<dbReference type="Gene3D" id="3.40.50.1820">
    <property type="entry name" value="alpha/beta hydrolase"/>
    <property type="match status" value="1"/>
</dbReference>
<comment type="similarity">
    <text evidence="1 3">Belongs to the type-B carboxylesterase/lipase family.</text>
</comment>
<dbReference type="GO" id="GO:0016787">
    <property type="term" value="F:hydrolase activity"/>
    <property type="evidence" value="ECO:0007669"/>
    <property type="project" value="UniProtKB-KW"/>
</dbReference>
<dbReference type="EMBL" id="FNVA01000002">
    <property type="protein sequence ID" value="SEG00666.1"/>
    <property type="molecule type" value="Genomic_DNA"/>
</dbReference>
<keyword evidence="2 3" id="KW-0378">Hydrolase</keyword>
<evidence type="ECO:0000256" key="1">
    <source>
        <dbReference type="ARBA" id="ARBA00005964"/>
    </source>
</evidence>
<dbReference type="InterPro" id="IPR019819">
    <property type="entry name" value="Carboxylesterase_B_CS"/>
</dbReference>
<evidence type="ECO:0000313" key="5">
    <source>
        <dbReference type="EMBL" id="SEG00666.1"/>
    </source>
</evidence>
<dbReference type="Proteomes" id="UP000236728">
    <property type="component" value="Unassembled WGS sequence"/>
</dbReference>
<dbReference type="InterPro" id="IPR002018">
    <property type="entry name" value="CarbesteraseB"/>
</dbReference>
<dbReference type="PROSITE" id="PS00122">
    <property type="entry name" value="CARBOXYLESTERASE_B_1"/>
    <property type="match status" value="1"/>
</dbReference>
<evidence type="ECO:0000313" key="6">
    <source>
        <dbReference type="Proteomes" id="UP000236728"/>
    </source>
</evidence>
<dbReference type="EC" id="3.1.1.-" evidence="3"/>
<dbReference type="RefSeq" id="WP_407641100.1">
    <property type="nucleotide sequence ID" value="NZ_FNVA01000002.1"/>
</dbReference>
<dbReference type="InterPro" id="IPR019826">
    <property type="entry name" value="Carboxylesterase_B_AS"/>
</dbReference>
<dbReference type="InterPro" id="IPR029058">
    <property type="entry name" value="AB_hydrolase_fold"/>
</dbReference>
<sequence>MPRIAWAFAAGEGVEVLTPLGRVRGAEADGCRSFLGLPFAQPPVGARRFRPPSPPLPWQGVRAATRCAPVAMQPGDSYPQSEDCLYLNVVAPAGKGPYPVLVWIHGGGFTGGRACDPLCDGAQFARDGVVCVNIAYRLGVFGFLDVAPLLGAEYAGSAVNAMRDVIAALEWVQKNIAAFGGDPTRVTVGGQSAGAKMTDLLMGVPSAKGLFHQMISESGGAERIWPMEQAQKIATSFGEMWNATTGDEVKMLLKSPASTLISAQGSFYREPPVHFPLRCEIDGQLFPGSPLEAIRGGSTRGKRLLLGTNREESASFIGPHPEHDPGPSDLGNLSVDVFSKVAEHYAQVYPGMSDDLRRVRSTTAEEYWIPSLRVAEAHVTGGGAAFVYRFDDAVAKGRFAGEVPHTHELPLVWDQTKGLSADDALLAHEMHATWVAFIKGDALSVGGTAWPRYDATRRPTILLQHEPVVEDRPADAEYHLWDGLLTR</sequence>
<evidence type="ECO:0000256" key="3">
    <source>
        <dbReference type="RuleBase" id="RU361235"/>
    </source>
</evidence>
<keyword evidence="6" id="KW-1185">Reference proteome</keyword>
<dbReference type="AlphaFoldDB" id="A0A1H5WN44"/>
<dbReference type="Pfam" id="PF00135">
    <property type="entry name" value="COesterase"/>
    <property type="match status" value="1"/>
</dbReference>
<evidence type="ECO:0000256" key="2">
    <source>
        <dbReference type="ARBA" id="ARBA00022801"/>
    </source>
</evidence>
<dbReference type="PROSITE" id="PS00941">
    <property type="entry name" value="CARBOXYLESTERASE_B_2"/>
    <property type="match status" value="1"/>
</dbReference>
<dbReference type="SUPFAM" id="SSF53474">
    <property type="entry name" value="alpha/beta-Hydrolases"/>
    <property type="match status" value="1"/>
</dbReference>
<feature type="domain" description="Carboxylesterase type B" evidence="4">
    <location>
        <begin position="15"/>
        <end position="481"/>
    </location>
</feature>
<proteinExistence type="inferred from homology"/>
<evidence type="ECO:0000259" key="4">
    <source>
        <dbReference type="Pfam" id="PF00135"/>
    </source>
</evidence>
<accession>A0A1H5WN44</accession>
<dbReference type="PANTHER" id="PTHR11559">
    <property type="entry name" value="CARBOXYLESTERASE"/>
    <property type="match status" value="1"/>
</dbReference>
<organism evidence="5 6">
    <name type="scientific">Bryocella elongata</name>
    <dbReference type="NCBI Taxonomy" id="863522"/>
    <lineage>
        <taxon>Bacteria</taxon>
        <taxon>Pseudomonadati</taxon>
        <taxon>Acidobacteriota</taxon>
        <taxon>Terriglobia</taxon>
        <taxon>Terriglobales</taxon>
        <taxon>Acidobacteriaceae</taxon>
        <taxon>Bryocella</taxon>
    </lineage>
</organism>
<reference evidence="5 6" key="1">
    <citation type="submission" date="2016-10" db="EMBL/GenBank/DDBJ databases">
        <authorList>
            <person name="de Groot N.N."/>
        </authorList>
    </citation>
    <scope>NUCLEOTIDE SEQUENCE [LARGE SCALE GENOMIC DNA]</scope>
    <source>
        <strain evidence="5 6">DSM 22489</strain>
    </source>
</reference>